<protein>
    <submittedName>
        <fullName evidence="1">Killer protein</fullName>
    </submittedName>
</protein>
<organism evidence="1 2">
    <name type="scientific">Pseudohalioglobus lutimaris</name>
    <dbReference type="NCBI Taxonomy" id="1737061"/>
    <lineage>
        <taxon>Bacteria</taxon>
        <taxon>Pseudomonadati</taxon>
        <taxon>Pseudomonadota</taxon>
        <taxon>Gammaproteobacteria</taxon>
        <taxon>Cellvibrionales</taxon>
        <taxon>Halieaceae</taxon>
        <taxon>Pseudohalioglobus</taxon>
    </lineage>
</organism>
<proteinExistence type="predicted"/>
<dbReference type="OrthoDB" id="9801102at2"/>
<comment type="caution">
    <text evidence="1">The sequence shown here is derived from an EMBL/GenBank/DDBJ whole genome shotgun (WGS) entry which is preliminary data.</text>
</comment>
<reference evidence="1 2" key="1">
    <citation type="submission" date="2018-01" db="EMBL/GenBank/DDBJ databases">
        <title>The draft genome sequence of Halioglobus lutimaris HF004.</title>
        <authorList>
            <person name="Du Z.-J."/>
            <person name="Shi M.-J."/>
        </authorList>
    </citation>
    <scope>NUCLEOTIDE SEQUENCE [LARGE SCALE GENOMIC DNA]</scope>
    <source>
        <strain evidence="1 2">HF004</strain>
    </source>
</reference>
<keyword evidence="2" id="KW-1185">Reference proteome</keyword>
<dbReference type="PANTHER" id="PTHR40266:SF2">
    <property type="entry name" value="TOXIN HIGB-1"/>
    <property type="match status" value="1"/>
</dbReference>
<dbReference type="InterPro" id="IPR035093">
    <property type="entry name" value="RelE/ParE_toxin_dom_sf"/>
</dbReference>
<evidence type="ECO:0000313" key="1">
    <source>
        <dbReference type="EMBL" id="PLW69883.1"/>
    </source>
</evidence>
<dbReference type="InterPro" id="IPR007711">
    <property type="entry name" value="HigB-1"/>
</dbReference>
<dbReference type="AlphaFoldDB" id="A0A2N5X5W8"/>
<name>A0A2N5X5W8_9GAMM</name>
<dbReference type="Gene3D" id="3.30.2310.20">
    <property type="entry name" value="RelE-like"/>
    <property type="match status" value="1"/>
</dbReference>
<dbReference type="PANTHER" id="PTHR40266">
    <property type="entry name" value="TOXIN HIGB-1"/>
    <property type="match status" value="1"/>
</dbReference>
<accession>A0A2N5X5W8</accession>
<dbReference type="Pfam" id="PF05015">
    <property type="entry name" value="HigB-like_toxin"/>
    <property type="match status" value="1"/>
</dbReference>
<evidence type="ECO:0000313" key="2">
    <source>
        <dbReference type="Proteomes" id="UP000235005"/>
    </source>
</evidence>
<dbReference type="EMBL" id="PKUS01000003">
    <property type="protein sequence ID" value="PLW69883.1"/>
    <property type="molecule type" value="Genomic_DNA"/>
</dbReference>
<dbReference type="SUPFAM" id="SSF143011">
    <property type="entry name" value="RelE-like"/>
    <property type="match status" value="1"/>
</dbReference>
<sequence>MIKSIRHKGLKKFFNSGGNDTRGINSDHEDKLRDQLAALDSATDITDIDLPGWRLHPLKGKDKGRHAIWVSGNWRMTFEFENGDAYVVDYEDYH</sequence>
<gene>
    <name evidence="1" type="ORF">C0039_04945</name>
</gene>
<dbReference type="Proteomes" id="UP000235005">
    <property type="component" value="Unassembled WGS sequence"/>
</dbReference>
<dbReference type="RefSeq" id="WP_101517416.1">
    <property type="nucleotide sequence ID" value="NZ_PKUS01000003.1"/>
</dbReference>